<evidence type="ECO:0000256" key="1">
    <source>
        <dbReference type="SAM" id="MobiDB-lite"/>
    </source>
</evidence>
<evidence type="ECO:0000256" key="2">
    <source>
        <dbReference type="SAM" id="Phobius"/>
    </source>
</evidence>
<dbReference type="STRING" id="1050174.CEPID_08235"/>
<dbReference type="KEGG" id="cei:CEPID_08235"/>
<proteinExistence type="predicted"/>
<dbReference type="SUPFAM" id="SSF51004">
    <property type="entry name" value="C-terminal (heme d1) domain of cytochrome cd1-nitrite reductase"/>
    <property type="match status" value="1"/>
</dbReference>
<feature type="chain" id="PRO_5005184402" description="Choice-of-anchor I domain-containing protein" evidence="3">
    <location>
        <begin position="27"/>
        <end position="600"/>
    </location>
</feature>
<dbReference type="Pfam" id="PF22494">
    <property type="entry name" value="choice_anch_I"/>
    <property type="match status" value="1"/>
</dbReference>
<evidence type="ECO:0000313" key="5">
    <source>
        <dbReference type="EMBL" id="AKK03497.1"/>
    </source>
</evidence>
<feature type="compositionally biased region" description="Low complexity" evidence="1">
    <location>
        <begin position="543"/>
        <end position="555"/>
    </location>
</feature>
<dbReference type="InterPro" id="IPR011048">
    <property type="entry name" value="Haem_d1_sf"/>
</dbReference>
<feature type="region of interest" description="Disordered" evidence="1">
    <location>
        <begin position="534"/>
        <end position="555"/>
    </location>
</feature>
<dbReference type="Proteomes" id="UP000035368">
    <property type="component" value="Chromosome"/>
</dbReference>
<evidence type="ECO:0000313" key="6">
    <source>
        <dbReference type="Proteomes" id="UP000035368"/>
    </source>
</evidence>
<dbReference type="PANTHER" id="PTHR46928:SF1">
    <property type="entry name" value="MESENCHYME-SPECIFIC CELL SURFACE GLYCOPROTEIN"/>
    <property type="match status" value="1"/>
</dbReference>
<dbReference type="RefSeq" id="WP_144413487.1">
    <property type="nucleotide sequence ID" value="NZ_CP011541.1"/>
</dbReference>
<dbReference type="PANTHER" id="PTHR46928">
    <property type="entry name" value="MESENCHYME-SPECIFIC CELL SURFACE GLYCOPROTEIN"/>
    <property type="match status" value="1"/>
</dbReference>
<gene>
    <name evidence="5" type="ORF">CEPID_08235</name>
</gene>
<organism evidence="5 6">
    <name type="scientific">Corynebacterium epidermidicanis</name>
    <dbReference type="NCBI Taxonomy" id="1050174"/>
    <lineage>
        <taxon>Bacteria</taxon>
        <taxon>Bacillati</taxon>
        <taxon>Actinomycetota</taxon>
        <taxon>Actinomycetes</taxon>
        <taxon>Mycobacteriales</taxon>
        <taxon>Corynebacteriaceae</taxon>
        <taxon>Corynebacterium</taxon>
    </lineage>
</organism>
<dbReference type="InterPro" id="IPR015943">
    <property type="entry name" value="WD40/YVTN_repeat-like_dom_sf"/>
</dbReference>
<dbReference type="NCBIfam" id="NF038117">
    <property type="entry name" value="choice_anch_I"/>
    <property type="match status" value="1"/>
</dbReference>
<sequence>MTIRNRVLATCVALCTSVAVLAPAHANIVAKPVSVSAPGALLNLEAIGTHETGEFEKSAAEIVAYHAASKRLLVVNALSGKITVLDVSKPEQPTELHTVSAGAGTTVNSVAVRPDGLAVATVEPADKTAAGSVIFFDAAGNGDVFGSVPVGSLPDMVTITEDGAFALVANEGEPAEDYSVDPEGSVSVISLPKKVAAGTEVRTATFTAFEGKLPQGVRVFGPEGTDAQNLEPEYISTLDGKAYVALQENNAVAVVDIATATVTDIYPLGTIDHSVVPFDPSDKDGATKLRTAPVKSFRLPDALAAYTAAGKGYFVTANEGDTRDWKGFSEEERVKKLKLSPDFAGLNADQIKQLQSDEQLGRLKVTTTAGQNSDGTYDELYGFGGRGFSIFDTNGNLVFDSGSEFEKILSELPEQPFNPDHTSNDADDRSDDKGAEPEGLTLGTIGSHTFAFIGLERTSGIMVYDITDPQAPAFVTYLNNRDFAAAPDSGTAGDLGPEGLTFIPAEQSPNGKPLLAVGNEVSGTTTIYQVNADPSLTTPVKEPGGTSSSMTSSGSSTLGSSIGVIGGIAAILAAIAGIAPHIPGLQAQIHQLLAMLNIRR</sequence>
<name>A0A0G3GX96_9CORY</name>
<feature type="signal peptide" evidence="3">
    <location>
        <begin position="1"/>
        <end position="26"/>
    </location>
</feature>
<dbReference type="InterPro" id="IPR052956">
    <property type="entry name" value="Mesenchyme-surface_protein"/>
</dbReference>
<keyword evidence="2" id="KW-0812">Transmembrane</keyword>
<feature type="domain" description="Choice-of-anchor I" evidence="4">
    <location>
        <begin position="58"/>
        <end position="530"/>
    </location>
</feature>
<dbReference type="InterPro" id="IPR055188">
    <property type="entry name" value="Choice_anch_I"/>
</dbReference>
<dbReference type="EMBL" id="CP011541">
    <property type="protein sequence ID" value="AKK03497.1"/>
    <property type="molecule type" value="Genomic_DNA"/>
</dbReference>
<dbReference type="Gene3D" id="2.130.10.10">
    <property type="entry name" value="YVTN repeat-like/Quinoprotein amine dehydrogenase"/>
    <property type="match status" value="1"/>
</dbReference>
<reference evidence="5 6" key="1">
    <citation type="submission" date="2015-05" db="EMBL/GenBank/DDBJ databases">
        <title>Complete genome sequence of Corynebacterium epidermidicanis DSM 45586, isolated from the skin of a dog suffering from pruritus.</title>
        <authorList>
            <person name="Ruckert C."/>
            <person name="Albersmeier A."/>
            <person name="Winkler A."/>
            <person name="Tauch A."/>
        </authorList>
    </citation>
    <scope>NUCLEOTIDE SEQUENCE [LARGE SCALE GENOMIC DNA]</scope>
    <source>
        <strain evidence="5 6">DSM 45586</strain>
    </source>
</reference>
<dbReference type="AlphaFoldDB" id="A0A0G3GX96"/>
<keyword evidence="3" id="KW-0732">Signal</keyword>
<evidence type="ECO:0000259" key="4">
    <source>
        <dbReference type="Pfam" id="PF22494"/>
    </source>
</evidence>
<evidence type="ECO:0000256" key="3">
    <source>
        <dbReference type="SAM" id="SignalP"/>
    </source>
</evidence>
<feature type="compositionally biased region" description="Basic and acidic residues" evidence="1">
    <location>
        <begin position="422"/>
        <end position="436"/>
    </location>
</feature>
<accession>A0A0G3GX96</accession>
<dbReference type="PATRIC" id="fig|1050174.4.peg.1658"/>
<feature type="transmembrane region" description="Helical" evidence="2">
    <location>
        <begin position="558"/>
        <end position="579"/>
    </location>
</feature>
<feature type="region of interest" description="Disordered" evidence="1">
    <location>
        <begin position="413"/>
        <end position="442"/>
    </location>
</feature>
<keyword evidence="6" id="KW-1185">Reference proteome</keyword>
<dbReference type="OrthoDB" id="1016457at2"/>
<keyword evidence="2" id="KW-1133">Transmembrane helix</keyword>
<protein>
    <recommendedName>
        <fullName evidence="4">Choice-of-anchor I domain-containing protein</fullName>
    </recommendedName>
</protein>
<keyword evidence="2" id="KW-0472">Membrane</keyword>